<organism evidence="2 3">
    <name type="scientific">Thanatephorus cucumeris (strain AG1-IA)</name>
    <name type="common">Rice sheath blight fungus</name>
    <name type="synonym">Rhizoctonia solani</name>
    <dbReference type="NCBI Taxonomy" id="983506"/>
    <lineage>
        <taxon>Eukaryota</taxon>
        <taxon>Fungi</taxon>
        <taxon>Dikarya</taxon>
        <taxon>Basidiomycota</taxon>
        <taxon>Agaricomycotina</taxon>
        <taxon>Agaricomycetes</taxon>
        <taxon>Cantharellales</taxon>
        <taxon>Ceratobasidiaceae</taxon>
        <taxon>Rhizoctonia</taxon>
        <taxon>Rhizoctonia solani AG-1</taxon>
    </lineage>
</organism>
<name>L8WW41_THACA</name>
<evidence type="ECO:0000313" key="2">
    <source>
        <dbReference type="EMBL" id="ELU42200.1"/>
    </source>
</evidence>
<accession>L8WW41</accession>
<feature type="compositionally biased region" description="Polar residues" evidence="1">
    <location>
        <begin position="10"/>
        <end position="27"/>
    </location>
</feature>
<dbReference type="HOGENOM" id="CLU_1826612_0_0_1"/>
<feature type="region of interest" description="Disordered" evidence="1">
    <location>
        <begin position="122"/>
        <end position="141"/>
    </location>
</feature>
<comment type="caution">
    <text evidence="2">The sequence shown here is derived from an EMBL/GenBank/DDBJ whole genome shotgun (WGS) entry which is preliminary data.</text>
</comment>
<gene>
    <name evidence="2" type="ORF">AG1IA_03765</name>
</gene>
<protein>
    <submittedName>
        <fullName evidence="2">Uncharacterized protein</fullName>
    </submittedName>
</protein>
<evidence type="ECO:0000256" key="1">
    <source>
        <dbReference type="SAM" id="MobiDB-lite"/>
    </source>
</evidence>
<keyword evidence="3" id="KW-1185">Reference proteome</keyword>
<sequence length="141" mass="15214">MKSDGPKNQVPRQTIHVNKGPQTNIPSIQKEKKLQYQNMTKVHPSCSVARSSTGARARTWRSTGGLAPRLVGPNGGESRSDGGSSASGSGDDHTGGENDCLGSGRGRWCVGSLRGLRGRCGRGRGRWYGSRDWSYSEKIRQ</sequence>
<proteinExistence type="predicted"/>
<evidence type="ECO:0000313" key="3">
    <source>
        <dbReference type="Proteomes" id="UP000011668"/>
    </source>
</evidence>
<reference evidence="2 3" key="1">
    <citation type="journal article" date="2013" name="Nat. Commun.">
        <title>The evolution and pathogenic mechanisms of the rice sheath blight pathogen.</title>
        <authorList>
            <person name="Zheng A."/>
            <person name="Lin R."/>
            <person name="Xu L."/>
            <person name="Qin P."/>
            <person name="Tang C."/>
            <person name="Ai P."/>
            <person name="Zhang D."/>
            <person name="Liu Y."/>
            <person name="Sun Z."/>
            <person name="Feng H."/>
            <person name="Wang Y."/>
            <person name="Chen Y."/>
            <person name="Liang X."/>
            <person name="Fu R."/>
            <person name="Li Q."/>
            <person name="Zhang J."/>
            <person name="Yu X."/>
            <person name="Xie Z."/>
            <person name="Ding L."/>
            <person name="Guan P."/>
            <person name="Tang J."/>
            <person name="Liang Y."/>
            <person name="Wang S."/>
            <person name="Deng Q."/>
            <person name="Li S."/>
            <person name="Zhu J."/>
            <person name="Wang L."/>
            <person name="Liu H."/>
            <person name="Li P."/>
        </authorList>
    </citation>
    <scope>NUCLEOTIDE SEQUENCE [LARGE SCALE GENOMIC DNA]</scope>
    <source>
        <strain evidence="3">AG-1 IA</strain>
    </source>
</reference>
<feature type="region of interest" description="Disordered" evidence="1">
    <location>
        <begin position="1"/>
        <end position="107"/>
    </location>
</feature>
<dbReference type="EMBL" id="AFRT01000901">
    <property type="protein sequence ID" value="ELU42200.1"/>
    <property type="molecule type" value="Genomic_DNA"/>
</dbReference>
<dbReference type="Proteomes" id="UP000011668">
    <property type="component" value="Unassembled WGS sequence"/>
</dbReference>
<dbReference type="AlphaFoldDB" id="L8WW41"/>